<evidence type="ECO:0000313" key="2">
    <source>
        <dbReference type="Proteomes" id="UP000298493"/>
    </source>
</evidence>
<keyword evidence="2" id="KW-1185">Reference proteome</keyword>
<dbReference type="InterPro" id="IPR010775">
    <property type="entry name" value="DUF1365"/>
</dbReference>
<evidence type="ECO:0000313" key="1">
    <source>
        <dbReference type="EMBL" id="TID20871.1"/>
    </source>
</evidence>
<dbReference type="Proteomes" id="UP000298493">
    <property type="component" value="Unassembled WGS sequence"/>
</dbReference>
<gene>
    <name evidence="1" type="ORF">E6O75_ATG05636</name>
</gene>
<dbReference type="PANTHER" id="PTHR33973:SF4">
    <property type="entry name" value="OS07G0153300 PROTEIN"/>
    <property type="match status" value="1"/>
</dbReference>
<comment type="caution">
    <text evidence="1">The sequence shown here is derived from an EMBL/GenBank/DDBJ whole genome shotgun (WGS) entry which is preliminary data.</text>
</comment>
<dbReference type="Pfam" id="PF07103">
    <property type="entry name" value="DUF1365"/>
    <property type="match status" value="1"/>
</dbReference>
<dbReference type="OrthoDB" id="3340520at2759"/>
<keyword evidence="1" id="KW-0238">DNA-binding</keyword>
<organism evidence="1 2">
    <name type="scientific">Venturia nashicola</name>
    <dbReference type="NCBI Taxonomy" id="86259"/>
    <lineage>
        <taxon>Eukaryota</taxon>
        <taxon>Fungi</taxon>
        <taxon>Dikarya</taxon>
        <taxon>Ascomycota</taxon>
        <taxon>Pezizomycotina</taxon>
        <taxon>Dothideomycetes</taxon>
        <taxon>Pleosporomycetidae</taxon>
        <taxon>Venturiales</taxon>
        <taxon>Venturiaceae</taxon>
        <taxon>Venturia</taxon>
    </lineage>
</organism>
<dbReference type="PANTHER" id="PTHR33973">
    <property type="entry name" value="OS07G0153300 PROTEIN"/>
    <property type="match status" value="1"/>
</dbReference>
<dbReference type="AlphaFoldDB" id="A0A4Z1P8L9"/>
<proteinExistence type="predicted"/>
<protein>
    <submittedName>
        <fullName evidence="1">Dna-binding wrky domain-containing protein</fullName>
    </submittedName>
</protein>
<dbReference type="EMBL" id="SNSC02000010">
    <property type="protein sequence ID" value="TID20871.1"/>
    <property type="molecule type" value="Genomic_DNA"/>
</dbReference>
<name>A0A4Z1P8L9_9PEZI</name>
<reference evidence="1 2" key="1">
    <citation type="submission" date="2019-04" db="EMBL/GenBank/DDBJ databases">
        <title>High contiguity whole genome sequence and gene annotation resource for two Venturia nashicola isolates.</title>
        <authorList>
            <person name="Prokchorchik M."/>
            <person name="Won K."/>
            <person name="Lee Y."/>
            <person name="Choi E.D."/>
            <person name="Segonzac C."/>
            <person name="Sohn K.H."/>
        </authorList>
    </citation>
    <scope>NUCLEOTIDE SEQUENCE [LARGE SCALE GENOMIC DNA]</scope>
    <source>
        <strain evidence="1 2">PRI2</strain>
    </source>
</reference>
<dbReference type="GO" id="GO:0003677">
    <property type="term" value="F:DNA binding"/>
    <property type="evidence" value="ECO:0007669"/>
    <property type="project" value="UniProtKB-KW"/>
</dbReference>
<accession>A0A4Z1P8L9</accession>
<sequence length="516" mass="59568">MFPKKHSFAYSYLQVAVPVGFEGLCGSFISVGDVKRKGWLHVQGSDYLDRNSSKTTLEDKLSEYLQTQGVNRTDWHHAYLVTAPRILGYSFNPVSFWYLYTADNRLSMMVLEVNNTFDERRMYLLRANIVEEVRTDVIQVEPTQKFKNTWAKDFHVSPFNSRKGFYSLTASDAFVNSTSPPDFDNTIVMSSSKEHAKIIARVFSDGEPIDPTTAGFWSVIRFLMRWGWVGFFTFPRILKEAFKLFFTRKLHVWLRPEVLPTSLGRMATSLEVSLEPFFVAYLHYLVDNSDADLELVYTSPTSGNKPLRFSSIEGQSGDRDMRTLEIRILSPAFFGRYVHYSHTSEAFDREGMFTDEKNRTILVSNPEFLTLLLKCERDISFMKTYLTPLDRLRWNVHRQTRCPPGSPTYPSVQQDKHVVKAKDVRMRPFSPMDRVVQRSGLAWLYRRQCMRLFLAQRLVLGFTPLIDLLDLSIRVFLIHLAITSAFESTQRGLIPSLPKLLLPSLVHVFALFKGSD</sequence>